<accession>A0ABY5LNK6</accession>
<dbReference type="PANTHER" id="PTHR21248:SF22">
    <property type="entry name" value="PHOSPHOLIPASE D"/>
    <property type="match status" value="1"/>
</dbReference>
<feature type="domain" description="PLD phosphodiesterase" evidence="1">
    <location>
        <begin position="512"/>
        <end position="538"/>
    </location>
</feature>
<proteinExistence type="predicted"/>
<evidence type="ECO:0000313" key="2">
    <source>
        <dbReference type="EMBL" id="UUM32373.1"/>
    </source>
</evidence>
<dbReference type="PANTHER" id="PTHR21248">
    <property type="entry name" value="CARDIOLIPIN SYNTHASE"/>
    <property type="match status" value="1"/>
</dbReference>
<protein>
    <submittedName>
        <fullName evidence="2">Phospholipase D-like domain-containing protein</fullName>
    </submittedName>
</protein>
<keyword evidence="3" id="KW-1185">Reference proteome</keyword>
<dbReference type="EMBL" id="CP102097">
    <property type="protein sequence ID" value="UUM32373.1"/>
    <property type="molecule type" value="Genomic_DNA"/>
</dbReference>
<name>A0ABY5LNK6_9VIBR</name>
<dbReference type="Pfam" id="PF13091">
    <property type="entry name" value="PLDc_2"/>
    <property type="match status" value="2"/>
</dbReference>
<organism evidence="2 3">
    <name type="scientific">Vibrio japonicus</name>
    <dbReference type="NCBI Taxonomy" id="1824638"/>
    <lineage>
        <taxon>Bacteria</taxon>
        <taxon>Pseudomonadati</taxon>
        <taxon>Pseudomonadota</taxon>
        <taxon>Gammaproteobacteria</taxon>
        <taxon>Vibrionales</taxon>
        <taxon>Vibrionaceae</taxon>
        <taxon>Vibrio</taxon>
    </lineage>
</organism>
<dbReference type="RefSeq" id="WP_257086038.1">
    <property type="nucleotide sequence ID" value="NZ_CP102097.1"/>
</dbReference>
<evidence type="ECO:0000259" key="1">
    <source>
        <dbReference type="PROSITE" id="PS50035"/>
    </source>
</evidence>
<feature type="domain" description="PLD phosphodiesterase" evidence="1">
    <location>
        <begin position="212"/>
        <end position="244"/>
    </location>
</feature>
<evidence type="ECO:0000313" key="3">
    <source>
        <dbReference type="Proteomes" id="UP001058602"/>
    </source>
</evidence>
<dbReference type="PROSITE" id="PS50035">
    <property type="entry name" value="PLD"/>
    <property type="match status" value="2"/>
</dbReference>
<dbReference type="InterPro" id="IPR001736">
    <property type="entry name" value="PLipase_D/transphosphatidylase"/>
</dbReference>
<sequence length="614" mass="69602">MKLSVDDLDNYDRENGVSLGKGSGKMNGIKTIGLTLFATSLFGCTSISNEVNEGVVDVWTQEHMEHRRWREASELKRDYIKLATESSLPIQESLVKVVGADTESAIQSIADKIYLIENAKYTVDLTYYIFSTDLVGEAVLGALCNAVKRGVDIRIMVDSVGSFSFVHGELKGLKECEKDAGYVQNSDGETTNNRARVQAVIFNALTKFGSDGNRRSHDKLLIIDGAYPRDAFVMTGGRNISVHYYGIDESGHFDPNAFKDIEIIIRPMPDSSPSSSPAQLAEYYYSVLFSKPGNKFVTSFLGYSSVMERHQAKLYELKQSPIFKGAYQKSEENIHRQYSSTQTRLAHELDNLINEELVSNYSTNKLKNANSISGILARVGYENYDLKTVRIVSPYLFLQSELLKDEERIDENVNVTLEWLNKDPDRTIEIITNSALTSDNFFTQAVIDMHTAPLLLMSHEQREQWLDSDLKQNEKSHSFTSTEAWKKLVNHPRIIFYQLGKVDAVQFGGDQYYGKLHAKFVTADDKAFVGTTNLDFRSLIYNNEMGFFLINGEVIDELNNEFDRLKSQSTRWGSEDWLTMRDKLRENGGLKGMTTNNQRLIYKTLKNTGLIYQF</sequence>
<dbReference type="Proteomes" id="UP001058602">
    <property type="component" value="Chromosome 2"/>
</dbReference>
<gene>
    <name evidence="2" type="ORF">NP165_19020</name>
</gene>
<dbReference type="InterPro" id="IPR025202">
    <property type="entry name" value="PLD-like_dom"/>
</dbReference>
<dbReference type="Gene3D" id="3.30.870.10">
    <property type="entry name" value="Endonuclease Chain A"/>
    <property type="match status" value="2"/>
</dbReference>
<dbReference type="SUPFAM" id="SSF56024">
    <property type="entry name" value="Phospholipase D/nuclease"/>
    <property type="match status" value="2"/>
</dbReference>
<reference evidence="2" key="1">
    <citation type="submission" date="2022-07" db="EMBL/GenBank/DDBJ databases">
        <title>Complete genome of Vibrio japonicus strain JCM 31412T and phylogenomic assessment of the Nereis clade of the genus Vibrio.</title>
        <authorList>
            <person name="Shlafstein M.D."/>
            <person name="Emsley S.A."/>
            <person name="Ushijima B."/>
            <person name="Videau P."/>
            <person name="Saw J.H."/>
        </authorList>
    </citation>
    <scope>NUCLEOTIDE SEQUENCE</scope>
    <source>
        <strain evidence="2">JCM 31412</strain>
    </source>
</reference>
<dbReference type="SMART" id="SM00155">
    <property type="entry name" value="PLDc"/>
    <property type="match status" value="2"/>
</dbReference>